<dbReference type="Proteomes" id="UP001055072">
    <property type="component" value="Unassembled WGS sequence"/>
</dbReference>
<accession>A0ACB8UHE1</accession>
<name>A0ACB8UHE1_9APHY</name>
<comment type="caution">
    <text evidence="1">The sequence shown here is derived from an EMBL/GenBank/DDBJ whole genome shotgun (WGS) entry which is preliminary data.</text>
</comment>
<dbReference type="EMBL" id="MU274902">
    <property type="protein sequence ID" value="KAI0093100.1"/>
    <property type="molecule type" value="Genomic_DNA"/>
</dbReference>
<gene>
    <name evidence="1" type="ORF">BDY19DRAFT_882381</name>
</gene>
<keyword evidence="2" id="KW-1185">Reference proteome</keyword>
<protein>
    <submittedName>
        <fullName evidence="1">Uncharacterized protein</fullName>
    </submittedName>
</protein>
<evidence type="ECO:0000313" key="1">
    <source>
        <dbReference type="EMBL" id="KAI0093100.1"/>
    </source>
</evidence>
<organism evidence="1 2">
    <name type="scientific">Irpex rosettiformis</name>
    <dbReference type="NCBI Taxonomy" id="378272"/>
    <lineage>
        <taxon>Eukaryota</taxon>
        <taxon>Fungi</taxon>
        <taxon>Dikarya</taxon>
        <taxon>Basidiomycota</taxon>
        <taxon>Agaricomycotina</taxon>
        <taxon>Agaricomycetes</taxon>
        <taxon>Polyporales</taxon>
        <taxon>Irpicaceae</taxon>
        <taxon>Irpex</taxon>
    </lineage>
</organism>
<evidence type="ECO:0000313" key="2">
    <source>
        <dbReference type="Proteomes" id="UP001055072"/>
    </source>
</evidence>
<proteinExistence type="predicted"/>
<sequence>MHALRTPSFFRPMSRPASPAPPITRTDPVVMTERLPRPMSKLSFSNFKRTASPLIQSAPALVHDGSYMEALSLRLSEAISKALAQPVGPGNPGEMLGGRRAIPAGRGCALGDLIATEINSARDDPHLYRAVIRTLHRPLSVLVTNVSTQLIPLIASPAFLAPAVPTPHSPNPNPTQMHALGLATFAGELLDTFDEFGLGLDNDMRGDGLKVVRDSLLSTIKRVVDPLVNALKNDLLPHIEGLEQPSSVVAKTTGATKVSAAHPCIVYLTSVMPIYAKALGRYITCAAAQSILATLVISLLWRGLVALSNRPIPPASLTPPGSPPVANKALKDMKRRSSSGTPPTTPPASRFTLKLPPSRPPSPPTTTGRSSHGGDAKALYDLLAMLPRPTDSLAREAVDDGYDSLSALVALFEFIQSSKTGTSAIFDLPAELQALTHDIPVLIALPVMLPALFPSTSQGQTQERTVANMLGMSDAAYRNGCLSGFGRAEECVPAVGQRVLDVLGACEGNAQGKGVVIRWLKAEVAEAIVEQQQQH</sequence>
<reference evidence="1" key="1">
    <citation type="journal article" date="2021" name="Environ. Microbiol.">
        <title>Gene family expansions and transcriptome signatures uncover fungal adaptations to wood decay.</title>
        <authorList>
            <person name="Hage H."/>
            <person name="Miyauchi S."/>
            <person name="Viragh M."/>
            <person name="Drula E."/>
            <person name="Min B."/>
            <person name="Chaduli D."/>
            <person name="Navarro D."/>
            <person name="Favel A."/>
            <person name="Norest M."/>
            <person name="Lesage-Meessen L."/>
            <person name="Balint B."/>
            <person name="Merenyi Z."/>
            <person name="de Eugenio L."/>
            <person name="Morin E."/>
            <person name="Martinez A.T."/>
            <person name="Baldrian P."/>
            <person name="Stursova M."/>
            <person name="Martinez M.J."/>
            <person name="Novotny C."/>
            <person name="Magnuson J.K."/>
            <person name="Spatafora J.W."/>
            <person name="Maurice S."/>
            <person name="Pangilinan J."/>
            <person name="Andreopoulos W."/>
            <person name="LaButti K."/>
            <person name="Hundley H."/>
            <person name="Na H."/>
            <person name="Kuo A."/>
            <person name="Barry K."/>
            <person name="Lipzen A."/>
            <person name="Henrissat B."/>
            <person name="Riley R."/>
            <person name="Ahrendt S."/>
            <person name="Nagy L.G."/>
            <person name="Grigoriev I.V."/>
            <person name="Martin F."/>
            <person name="Rosso M.N."/>
        </authorList>
    </citation>
    <scope>NUCLEOTIDE SEQUENCE</scope>
    <source>
        <strain evidence="1">CBS 384.51</strain>
    </source>
</reference>